<dbReference type="InterPro" id="IPR002938">
    <property type="entry name" value="FAD-bd"/>
</dbReference>
<dbReference type="FunFam" id="3.50.50.60:FF:000062">
    <property type="entry name" value="FAD-dependent 2-octaprenylphenol hydroxylase"/>
    <property type="match status" value="1"/>
</dbReference>
<comment type="similarity">
    <text evidence="4">Belongs to the UbiH/COQ6 family.</text>
</comment>
<evidence type="ECO:0000313" key="14">
    <source>
        <dbReference type="Proteomes" id="UP000255169"/>
    </source>
</evidence>
<dbReference type="KEGG" id="yrb:UGYR_07110"/>
<dbReference type="Proteomes" id="UP000255169">
    <property type="component" value="Unassembled WGS sequence"/>
</dbReference>
<keyword evidence="10 12" id="KW-0503">Monooxygenase</keyword>
<accession>A0A085UB62</accession>
<dbReference type="NCBIfam" id="TIGR01988">
    <property type="entry name" value="Ubi-OHases"/>
    <property type="match status" value="1"/>
</dbReference>
<dbReference type="EMBL" id="UHJG01000001">
    <property type="protein sequence ID" value="SUQ01418.1"/>
    <property type="molecule type" value="Genomic_DNA"/>
</dbReference>
<evidence type="ECO:0000256" key="7">
    <source>
        <dbReference type="ARBA" id="ARBA00022688"/>
    </source>
</evidence>
<evidence type="ECO:0000313" key="12">
    <source>
        <dbReference type="EMBL" id="CEK28670.1"/>
    </source>
</evidence>
<comment type="pathway">
    <text evidence="3">Cofactor biosynthesis; ubiquinone biosynthesis.</text>
</comment>
<comment type="cofactor">
    <cofactor evidence="1">
        <name>FAD</name>
        <dbReference type="ChEBI" id="CHEBI:57692"/>
    </cofactor>
</comment>
<evidence type="ECO:0000256" key="6">
    <source>
        <dbReference type="ARBA" id="ARBA00022630"/>
    </source>
</evidence>
<dbReference type="GO" id="GO:0019168">
    <property type="term" value="F:2-polyprenylphenol 6-hydroxylase activity"/>
    <property type="evidence" value="ECO:0007669"/>
    <property type="project" value="TreeGrafter"/>
</dbReference>
<reference evidence="13 14" key="2">
    <citation type="submission" date="2018-06" db="EMBL/GenBank/DDBJ databases">
        <authorList>
            <consortium name="Pathogen Informatics"/>
            <person name="Doyle S."/>
        </authorList>
    </citation>
    <scope>NUCLEOTIDE SEQUENCE [LARGE SCALE GENOMIC DNA]</scope>
    <source>
        <strain evidence="13 14">NCTC10476</strain>
    </source>
</reference>
<dbReference type="Gene3D" id="3.50.50.60">
    <property type="entry name" value="FAD/NAD(P)-binding domain"/>
    <property type="match status" value="2"/>
</dbReference>
<dbReference type="PROSITE" id="PS01304">
    <property type="entry name" value="UBIH"/>
    <property type="match status" value="1"/>
</dbReference>
<keyword evidence="6" id="KW-0285">Flavoprotein</keyword>
<dbReference type="GeneID" id="66880551"/>
<evidence type="ECO:0000256" key="2">
    <source>
        <dbReference type="ARBA" id="ARBA00004496"/>
    </source>
</evidence>
<dbReference type="PRINTS" id="PR00420">
    <property type="entry name" value="RNGMNOXGNASE"/>
</dbReference>
<dbReference type="FunFam" id="3.50.50.60:FF:000048">
    <property type="entry name" value="2-octaprenyl-3-methyl-6-methoxy-1,4-benzoquinol hydroxylase"/>
    <property type="match status" value="1"/>
</dbReference>
<evidence type="ECO:0000256" key="3">
    <source>
        <dbReference type="ARBA" id="ARBA00004749"/>
    </source>
</evidence>
<dbReference type="PANTHER" id="PTHR43876">
    <property type="entry name" value="UBIQUINONE BIOSYNTHESIS MONOOXYGENASE COQ6, MITOCHONDRIAL"/>
    <property type="match status" value="1"/>
</dbReference>
<dbReference type="AlphaFoldDB" id="A0A085UB62"/>
<evidence type="ECO:0000259" key="11">
    <source>
        <dbReference type="Pfam" id="PF01494"/>
    </source>
</evidence>
<dbReference type="EMBL" id="LN681231">
    <property type="protein sequence ID" value="CEK28670.1"/>
    <property type="molecule type" value="Genomic_DNA"/>
</dbReference>
<keyword evidence="8" id="KW-0274">FAD</keyword>
<dbReference type="InterPro" id="IPR051205">
    <property type="entry name" value="UbiH/COQ6_monooxygenase"/>
</dbReference>
<dbReference type="OrthoDB" id="9769565at2"/>
<dbReference type="UniPathway" id="UPA00232"/>
<name>A0A085UB62_YERRU</name>
<dbReference type="InterPro" id="IPR010971">
    <property type="entry name" value="UbiH/COQ6"/>
</dbReference>
<dbReference type="eggNOG" id="COG0654">
    <property type="taxonomic scope" value="Bacteria"/>
</dbReference>
<dbReference type="PANTHER" id="PTHR43876:SF7">
    <property type="entry name" value="UBIQUINONE BIOSYNTHESIS MONOOXYGENASE COQ6, MITOCHONDRIAL"/>
    <property type="match status" value="1"/>
</dbReference>
<evidence type="ECO:0000256" key="5">
    <source>
        <dbReference type="ARBA" id="ARBA00022490"/>
    </source>
</evidence>
<dbReference type="RefSeq" id="WP_004719205.1">
    <property type="nucleotide sequence ID" value="NZ_CABIHT010000027.1"/>
</dbReference>
<protein>
    <submittedName>
        <fullName evidence="12">Monooxygenase VisC 2-octaprenyl-3-methyl-6-methoxy-1,4-benzoquinol hydroxylase</fullName>
        <ecNumber evidence="12 13">1.14.13.-</ecNumber>
    </submittedName>
    <submittedName>
        <fullName evidence="13">Oxidoreductase</fullName>
    </submittedName>
</protein>
<dbReference type="GO" id="GO:0071949">
    <property type="term" value="F:FAD binding"/>
    <property type="evidence" value="ECO:0007669"/>
    <property type="project" value="InterPro"/>
</dbReference>
<evidence type="ECO:0000256" key="4">
    <source>
        <dbReference type="ARBA" id="ARBA00005349"/>
    </source>
</evidence>
<organism evidence="12">
    <name type="scientific">Yersinia ruckeri</name>
    <dbReference type="NCBI Taxonomy" id="29486"/>
    <lineage>
        <taxon>Bacteria</taxon>
        <taxon>Pseudomonadati</taxon>
        <taxon>Pseudomonadota</taxon>
        <taxon>Gammaproteobacteria</taxon>
        <taxon>Enterobacterales</taxon>
        <taxon>Yersiniaceae</taxon>
        <taxon>Yersinia</taxon>
    </lineage>
</organism>
<dbReference type="SUPFAM" id="SSF51905">
    <property type="entry name" value="FAD/NAD(P)-binding domain"/>
    <property type="match status" value="1"/>
</dbReference>
<dbReference type="GO" id="GO:0005737">
    <property type="term" value="C:cytoplasm"/>
    <property type="evidence" value="ECO:0007669"/>
    <property type="project" value="UniProtKB-SubCell"/>
</dbReference>
<reference evidence="12" key="1">
    <citation type="journal article" date="2015" name="Genome Announc.">
        <title>Complete Genome Sequence of Yersinia ruckeri Strain CSF007-82, Etiologic Agent of Red Mouth Disease in Salmonid Fish.</title>
        <authorList>
            <person name="Nelson M.C."/>
            <person name="LaPatra S.E."/>
            <person name="Welch T.J."/>
            <person name="Graf J."/>
        </authorList>
    </citation>
    <scope>NUCLEOTIDE SEQUENCE</scope>
    <source>
        <strain evidence="12">CSF007-82</strain>
    </source>
</reference>
<dbReference type="InterPro" id="IPR036188">
    <property type="entry name" value="FAD/NAD-bd_sf"/>
</dbReference>
<gene>
    <name evidence="13" type="primary">ubiF_2</name>
    <name evidence="12" type="ORF">CSF007_14730</name>
    <name evidence="13" type="ORF">NCTC10476_02771</name>
</gene>
<dbReference type="GO" id="GO:0006744">
    <property type="term" value="P:ubiquinone biosynthetic process"/>
    <property type="evidence" value="ECO:0007669"/>
    <property type="project" value="UniProtKB-UniPathway"/>
</dbReference>
<feature type="domain" description="FAD-binding" evidence="11">
    <location>
        <begin position="4"/>
        <end position="348"/>
    </location>
</feature>
<sequence length="404" mass="44711">MQSFDVVIAGGGMVGLALACGLQGSGLRIAILEHQQPEDALTEPLMGAPELRVSAINAASEKLLQHIGVWDRMVAMRASPYDGMEVWDQDSFGKIAFRADEYGFSHLGHIIENRVIQQALWQRANQLPDVTLLAPASLKQVAWGENEAFITLTDGRLLSARLVVGADGANSWLRQHADIPLTFWDYGHHALVATIRTAEPHHAKARQVFHGDGILAFLPLSEPDLCSIVWSLPPEKAVRLAELTPEAFNRELGVAFDMRLGMCQLESERQTFPLMGRYARSFAAHRLVLVGDAAHTVHPLAGQGVNLGFMDVAELVSELRRLQKQGKDIGQNLYLRRYERRRKHSAALMLAGMQGFRELFSGSNPAQKLLRDIGLTLADNLPGVKPKLVRQAMGLNDLPEWLKY</sequence>
<dbReference type="PATRIC" id="fig|29486.44.peg.210"/>
<dbReference type="NCBIfam" id="NF005949">
    <property type="entry name" value="PRK08013.1"/>
    <property type="match status" value="1"/>
</dbReference>
<dbReference type="STRING" id="29486.UGYR_07110"/>
<dbReference type="EC" id="1.14.13.-" evidence="12 13"/>
<keyword evidence="14" id="KW-1185">Reference proteome</keyword>
<evidence type="ECO:0000256" key="10">
    <source>
        <dbReference type="ARBA" id="ARBA00023033"/>
    </source>
</evidence>
<comment type="subcellular location">
    <subcellularLocation>
        <location evidence="2">Cytoplasm</location>
    </subcellularLocation>
</comment>
<evidence type="ECO:0000256" key="8">
    <source>
        <dbReference type="ARBA" id="ARBA00022827"/>
    </source>
</evidence>
<evidence type="ECO:0000313" key="13">
    <source>
        <dbReference type="EMBL" id="SUQ01418.1"/>
    </source>
</evidence>
<dbReference type="InterPro" id="IPR018168">
    <property type="entry name" value="Ubi_Hdrlase_CS"/>
</dbReference>
<keyword evidence="9 12" id="KW-0560">Oxidoreductase</keyword>
<dbReference type="GO" id="GO:0110142">
    <property type="term" value="C:ubiquinone biosynthesis complex"/>
    <property type="evidence" value="ECO:0007669"/>
    <property type="project" value="UniProtKB-ARBA"/>
</dbReference>
<keyword evidence="5" id="KW-0963">Cytoplasm</keyword>
<keyword evidence="7" id="KW-0831">Ubiquinone biosynthesis</keyword>
<dbReference type="Pfam" id="PF01494">
    <property type="entry name" value="FAD_binding_3"/>
    <property type="match status" value="1"/>
</dbReference>
<evidence type="ECO:0000256" key="1">
    <source>
        <dbReference type="ARBA" id="ARBA00001974"/>
    </source>
</evidence>
<evidence type="ECO:0000256" key="9">
    <source>
        <dbReference type="ARBA" id="ARBA00023002"/>
    </source>
</evidence>
<proteinExistence type="inferred from homology"/>